<evidence type="ECO:0000313" key="2">
    <source>
        <dbReference type="Proteomes" id="UP001152795"/>
    </source>
</evidence>
<feature type="non-terminal residue" evidence="1">
    <location>
        <position position="1"/>
    </location>
</feature>
<dbReference type="Proteomes" id="UP001152795">
    <property type="component" value="Unassembled WGS sequence"/>
</dbReference>
<name>A0A7D9JLR8_PARCT</name>
<dbReference type="PANTHER" id="PTHR47331">
    <property type="entry name" value="PHD-TYPE DOMAIN-CONTAINING PROTEIN"/>
    <property type="match status" value="1"/>
</dbReference>
<reference evidence="1" key="1">
    <citation type="submission" date="2020-04" db="EMBL/GenBank/DDBJ databases">
        <authorList>
            <person name="Alioto T."/>
            <person name="Alioto T."/>
            <person name="Gomez Garrido J."/>
        </authorList>
    </citation>
    <scope>NUCLEOTIDE SEQUENCE</scope>
    <source>
        <strain evidence="1">A484AB</strain>
    </source>
</reference>
<dbReference type="EMBL" id="CACRXK020018083">
    <property type="protein sequence ID" value="CAB4032048.1"/>
    <property type="molecule type" value="Genomic_DNA"/>
</dbReference>
<dbReference type="AlphaFoldDB" id="A0A7D9JLR8"/>
<proteinExistence type="predicted"/>
<sequence>KDVNPELIEILKNSFYVDDFISGADDEKEVLDLTNSAKTVMKRGAFNLRKWNTNSSSVQEKSPETDIHTKTAPKHSSVNVVEDDQSYSESVTCKSIGVTNGSVKTHALASSAPRTIEKDDVSNVNLEAIIDCNRYSSKTKLLRVTALVLKFVKHLKLEEGARTTEPVEINAKELLEAEMLWLKSIQSAAFETEFRLLKSKKEKNQLINQLNLFLDEREITTTPSDSHFEIACTNKTLTKRAKYQNRILKNFTDQWKKEYLVSIREASRSETNRKESIEVGDVVILKDGNQPRTFWRLAKIETLIPSKDKIVRSVMVKVLGNDKKKPILLRRPIQHLVPLEVRSKLD</sequence>
<evidence type="ECO:0000313" key="1">
    <source>
        <dbReference type="EMBL" id="CAB4032048.1"/>
    </source>
</evidence>
<organism evidence="1 2">
    <name type="scientific">Paramuricea clavata</name>
    <name type="common">Red gorgonian</name>
    <name type="synonym">Violescent sea-whip</name>
    <dbReference type="NCBI Taxonomy" id="317549"/>
    <lineage>
        <taxon>Eukaryota</taxon>
        <taxon>Metazoa</taxon>
        <taxon>Cnidaria</taxon>
        <taxon>Anthozoa</taxon>
        <taxon>Octocorallia</taxon>
        <taxon>Malacalcyonacea</taxon>
        <taxon>Plexauridae</taxon>
        <taxon>Paramuricea</taxon>
    </lineage>
</organism>
<dbReference type="OrthoDB" id="6763714at2759"/>
<dbReference type="Pfam" id="PF18701">
    <property type="entry name" value="DUF5641"/>
    <property type="match status" value="1"/>
</dbReference>
<keyword evidence="2" id="KW-1185">Reference proteome</keyword>
<comment type="caution">
    <text evidence="1">The sequence shown here is derived from an EMBL/GenBank/DDBJ whole genome shotgun (WGS) entry which is preliminary data.</text>
</comment>
<dbReference type="InterPro" id="IPR040676">
    <property type="entry name" value="DUF5641"/>
</dbReference>
<accession>A0A7D9JLR8</accession>
<protein>
    <submittedName>
        <fullName evidence="1">Uncharacterized protein</fullName>
    </submittedName>
</protein>
<gene>
    <name evidence="1" type="ORF">PACLA_8A018567</name>
</gene>
<dbReference type="PANTHER" id="PTHR47331:SF5">
    <property type="entry name" value="RIBONUCLEASE H"/>
    <property type="match status" value="1"/>
</dbReference>